<dbReference type="SUPFAM" id="SSF53613">
    <property type="entry name" value="Ribokinase-like"/>
    <property type="match status" value="1"/>
</dbReference>
<dbReference type="Gene3D" id="3.40.1190.20">
    <property type="match status" value="1"/>
</dbReference>
<dbReference type="InterPro" id="IPR002173">
    <property type="entry name" value="Carboh/pur_kinase_PfkB_CS"/>
</dbReference>
<proteinExistence type="predicted"/>
<name>A0A1F5IQM3_9BACT</name>
<dbReference type="Proteomes" id="UP000176336">
    <property type="component" value="Unassembled WGS sequence"/>
</dbReference>
<evidence type="ECO:0000259" key="3">
    <source>
        <dbReference type="Pfam" id="PF00294"/>
    </source>
</evidence>
<dbReference type="Pfam" id="PF00294">
    <property type="entry name" value="PfkB"/>
    <property type="match status" value="1"/>
</dbReference>
<dbReference type="InterPro" id="IPR011611">
    <property type="entry name" value="PfkB_dom"/>
</dbReference>
<dbReference type="PROSITE" id="PS00584">
    <property type="entry name" value="PFKB_KINASES_2"/>
    <property type="match status" value="1"/>
</dbReference>
<evidence type="ECO:0000313" key="4">
    <source>
        <dbReference type="EMBL" id="OGE18637.1"/>
    </source>
</evidence>
<dbReference type="CDD" id="cd01942">
    <property type="entry name" value="ribokinase_group_A"/>
    <property type="match status" value="1"/>
</dbReference>
<evidence type="ECO:0000313" key="5">
    <source>
        <dbReference type="Proteomes" id="UP000176336"/>
    </source>
</evidence>
<dbReference type="InterPro" id="IPR029056">
    <property type="entry name" value="Ribokinase-like"/>
</dbReference>
<dbReference type="GO" id="GO:0016301">
    <property type="term" value="F:kinase activity"/>
    <property type="evidence" value="ECO:0007669"/>
    <property type="project" value="UniProtKB-KW"/>
</dbReference>
<evidence type="ECO:0000256" key="2">
    <source>
        <dbReference type="ARBA" id="ARBA00022777"/>
    </source>
</evidence>
<protein>
    <recommendedName>
        <fullName evidence="3">Carbohydrate kinase PfkB domain-containing protein</fullName>
    </recommendedName>
</protein>
<dbReference type="AlphaFoldDB" id="A0A1F5IQM3"/>
<accession>A0A1F5IQM3</accession>
<comment type="caution">
    <text evidence="4">The sequence shown here is derived from an EMBL/GenBank/DDBJ whole genome shotgun (WGS) entry which is preliminary data.</text>
</comment>
<dbReference type="PANTHER" id="PTHR10584:SF166">
    <property type="entry name" value="RIBOKINASE"/>
    <property type="match status" value="1"/>
</dbReference>
<dbReference type="EMBL" id="MFCR01000011">
    <property type="protein sequence ID" value="OGE18637.1"/>
    <property type="molecule type" value="Genomic_DNA"/>
</dbReference>
<keyword evidence="2" id="KW-0418">Kinase</keyword>
<feature type="domain" description="Carbohydrate kinase PfkB" evidence="3">
    <location>
        <begin position="26"/>
        <end position="288"/>
    </location>
</feature>
<gene>
    <name evidence="4" type="ORF">A2871_04015</name>
</gene>
<reference evidence="4 5" key="1">
    <citation type="journal article" date="2016" name="Nat. Commun.">
        <title>Thousands of microbial genomes shed light on interconnected biogeochemical processes in an aquifer system.</title>
        <authorList>
            <person name="Anantharaman K."/>
            <person name="Brown C.T."/>
            <person name="Hug L.A."/>
            <person name="Sharon I."/>
            <person name="Castelle C.J."/>
            <person name="Probst A.J."/>
            <person name="Thomas B.C."/>
            <person name="Singh A."/>
            <person name="Wilkins M.J."/>
            <person name="Karaoz U."/>
            <person name="Brodie E.L."/>
            <person name="Williams K.H."/>
            <person name="Hubbard S.S."/>
            <person name="Banfield J.F."/>
        </authorList>
    </citation>
    <scope>NUCLEOTIDE SEQUENCE [LARGE SCALE GENOMIC DNA]</scope>
</reference>
<sequence>MITVTGSLAFDHIMDFPGKFSDHIMPDKIHQINLSFLVNTLTKQKGGTAGNIAYNLGLLDTPVEIAGVVGADFLDYAKFLQDAGVDISGIQTIDNNLTSSAFIMTDKADNQITAFYPGAMEYADRLSLKDAKTDFAVISPNNPAAMIKLCQEAQQLKIPYMLDPGMQLPALSPGDLKDMLSGAEILIGNDYEISLLKEKLMLDDKGLLEQVKILITTLGEKGSIIQTQDQNLQIPAAKPNQVLDPTGAGDAYRAGFLAGFTKELDLQICGQMGGVASCYAIEKYGTTNHSFTVREFCERYKSNFEEELTLS</sequence>
<dbReference type="PANTHER" id="PTHR10584">
    <property type="entry name" value="SUGAR KINASE"/>
    <property type="match status" value="1"/>
</dbReference>
<evidence type="ECO:0000256" key="1">
    <source>
        <dbReference type="ARBA" id="ARBA00022679"/>
    </source>
</evidence>
<keyword evidence="1" id="KW-0808">Transferase</keyword>
<organism evidence="4 5">
    <name type="scientific">Candidatus Daviesbacteria bacterium RIFCSPHIGHO2_01_FULL_41_23</name>
    <dbReference type="NCBI Taxonomy" id="1797764"/>
    <lineage>
        <taxon>Bacteria</taxon>
        <taxon>Candidatus Daviesiibacteriota</taxon>
    </lineage>
</organism>